<organism evidence="1 2">
    <name type="scientific">Pluteus cervinus</name>
    <dbReference type="NCBI Taxonomy" id="181527"/>
    <lineage>
        <taxon>Eukaryota</taxon>
        <taxon>Fungi</taxon>
        <taxon>Dikarya</taxon>
        <taxon>Basidiomycota</taxon>
        <taxon>Agaricomycotina</taxon>
        <taxon>Agaricomycetes</taxon>
        <taxon>Agaricomycetidae</taxon>
        <taxon>Agaricales</taxon>
        <taxon>Pluteineae</taxon>
        <taxon>Pluteaceae</taxon>
        <taxon>Pluteus</taxon>
    </lineage>
</organism>
<evidence type="ECO:0000313" key="1">
    <source>
        <dbReference type="EMBL" id="TFK69479.1"/>
    </source>
</evidence>
<proteinExistence type="predicted"/>
<dbReference type="Proteomes" id="UP000308600">
    <property type="component" value="Unassembled WGS sequence"/>
</dbReference>
<dbReference type="EMBL" id="ML208330">
    <property type="protein sequence ID" value="TFK69479.1"/>
    <property type="molecule type" value="Genomic_DNA"/>
</dbReference>
<evidence type="ECO:0000313" key="2">
    <source>
        <dbReference type="Proteomes" id="UP000308600"/>
    </source>
</evidence>
<accession>A0ACD3AVU9</accession>
<name>A0ACD3AVU9_9AGAR</name>
<gene>
    <name evidence="1" type="ORF">BDN72DRAFT_897258</name>
</gene>
<keyword evidence="2" id="KW-1185">Reference proteome</keyword>
<reference evidence="1 2" key="1">
    <citation type="journal article" date="2019" name="Nat. Ecol. Evol.">
        <title>Megaphylogeny resolves global patterns of mushroom evolution.</title>
        <authorList>
            <person name="Varga T."/>
            <person name="Krizsan K."/>
            <person name="Foldi C."/>
            <person name="Dima B."/>
            <person name="Sanchez-Garcia M."/>
            <person name="Sanchez-Ramirez S."/>
            <person name="Szollosi G.J."/>
            <person name="Szarkandi J.G."/>
            <person name="Papp V."/>
            <person name="Albert L."/>
            <person name="Andreopoulos W."/>
            <person name="Angelini C."/>
            <person name="Antonin V."/>
            <person name="Barry K.W."/>
            <person name="Bougher N.L."/>
            <person name="Buchanan P."/>
            <person name="Buyck B."/>
            <person name="Bense V."/>
            <person name="Catcheside P."/>
            <person name="Chovatia M."/>
            <person name="Cooper J."/>
            <person name="Damon W."/>
            <person name="Desjardin D."/>
            <person name="Finy P."/>
            <person name="Geml J."/>
            <person name="Haridas S."/>
            <person name="Hughes K."/>
            <person name="Justo A."/>
            <person name="Karasinski D."/>
            <person name="Kautmanova I."/>
            <person name="Kiss B."/>
            <person name="Kocsube S."/>
            <person name="Kotiranta H."/>
            <person name="LaButti K.M."/>
            <person name="Lechner B.E."/>
            <person name="Liimatainen K."/>
            <person name="Lipzen A."/>
            <person name="Lukacs Z."/>
            <person name="Mihaltcheva S."/>
            <person name="Morgado L.N."/>
            <person name="Niskanen T."/>
            <person name="Noordeloos M.E."/>
            <person name="Ohm R.A."/>
            <person name="Ortiz-Santana B."/>
            <person name="Ovrebo C."/>
            <person name="Racz N."/>
            <person name="Riley R."/>
            <person name="Savchenko A."/>
            <person name="Shiryaev A."/>
            <person name="Soop K."/>
            <person name="Spirin V."/>
            <person name="Szebenyi C."/>
            <person name="Tomsovsky M."/>
            <person name="Tulloss R.E."/>
            <person name="Uehling J."/>
            <person name="Grigoriev I.V."/>
            <person name="Vagvolgyi C."/>
            <person name="Papp T."/>
            <person name="Martin F.M."/>
            <person name="Miettinen O."/>
            <person name="Hibbett D.S."/>
            <person name="Nagy L.G."/>
        </authorList>
    </citation>
    <scope>NUCLEOTIDE SEQUENCE [LARGE SCALE GENOMIC DNA]</scope>
    <source>
        <strain evidence="1 2">NL-1719</strain>
    </source>
</reference>
<protein>
    <submittedName>
        <fullName evidence="1">Uncharacterized protein</fullName>
    </submittedName>
</protein>
<sequence>MKVTNDEVLQPPIQTVYTDDDGDHRSREDGKKEGGHSPVLPPELEQQIFTMGFHEDEQMVECCNLLLVAKRAFEWIAPLVYQVVIIHSARRWPPMGLKSHKLPRYGRYVHHLLLEDGRQHEYLTHCPNITNLALVHLRDTSAMHSDGWKALATLPLRELSIDIRNLPTTPQLILLFSRITHLDLAYFAPWPWHALDALSHFTSLTHLMMMSDSCTDDDINRITNRIPHLKVFIIVRYVREYKMFETVWIDKLSDPRVVTLTCTFVAHWQATAQGLDSENPWLFAEGVIARRQRYSDC</sequence>